<dbReference type="AlphaFoldDB" id="A0A381XSD8"/>
<evidence type="ECO:0000313" key="1">
    <source>
        <dbReference type="EMBL" id="SVA67716.1"/>
    </source>
</evidence>
<protein>
    <submittedName>
        <fullName evidence="1">Uncharacterized protein</fullName>
    </submittedName>
</protein>
<accession>A0A381XSD8</accession>
<reference evidence="1" key="1">
    <citation type="submission" date="2018-05" db="EMBL/GenBank/DDBJ databases">
        <authorList>
            <person name="Lanie J.A."/>
            <person name="Ng W.-L."/>
            <person name="Kazmierczak K.M."/>
            <person name="Andrzejewski T.M."/>
            <person name="Davidsen T.M."/>
            <person name="Wayne K.J."/>
            <person name="Tettelin H."/>
            <person name="Glass J.I."/>
            <person name="Rusch D."/>
            <person name="Podicherti R."/>
            <person name="Tsui H.-C.T."/>
            <person name="Winkler M.E."/>
        </authorList>
    </citation>
    <scope>NUCLEOTIDE SEQUENCE</scope>
</reference>
<sequence length="56" mass="6734">MEKRFPKEKTALVERLQSIKDEIKHYPTPIAGCDEQFNFLLSERDRLTQELKEIRN</sequence>
<proteinExistence type="predicted"/>
<dbReference type="EMBL" id="UINC01016223">
    <property type="protein sequence ID" value="SVA67716.1"/>
    <property type="molecule type" value="Genomic_DNA"/>
</dbReference>
<organism evidence="1">
    <name type="scientific">marine metagenome</name>
    <dbReference type="NCBI Taxonomy" id="408172"/>
    <lineage>
        <taxon>unclassified sequences</taxon>
        <taxon>metagenomes</taxon>
        <taxon>ecological metagenomes</taxon>
    </lineage>
</organism>
<name>A0A381XSD8_9ZZZZ</name>
<gene>
    <name evidence="1" type="ORF">METZ01_LOCUS120570</name>
</gene>